<evidence type="ECO:0000313" key="2">
    <source>
        <dbReference type="EMBL" id="RVU06165.1"/>
    </source>
</evidence>
<dbReference type="GO" id="GO:0016757">
    <property type="term" value="F:glycosyltransferase activity"/>
    <property type="evidence" value="ECO:0007669"/>
    <property type="project" value="UniProtKB-ARBA"/>
</dbReference>
<dbReference type="PANTHER" id="PTHR12526:SF630">
    <property type="entry name" value="GLYCOSYLTRANSFERASE"/>
    <property type="match status" value="1"/>
</dbReference>
<keyword evidence="2" id="KW-0808">Transferase</keyword>
<proteinExistence type="predicted"/>
<dbReference type="Proteomes" id="UP000282837">
    <property type="component" value="Unassembled WGS sequence"/>
</dbReference>
<dbReference type="Gene3D" id="3.40.50.2000">
    <property type="entry name" value="Glycogen Phosphorylase B"/>
    <property type="match status" value="2"/>
</dbReference>
<dbReference type="Pfam" id="PF13692">
    <property type="entry name" value="Glyco_trans_1_4"/>
    <property type="match status" value="1"/>
</dbReference>
<dbReference type="CDD" id="cd03811">
    <property type="entry name" value="GT4_GT28_WabH-like"/>
    <property type="match status" value="1"/>
</dbReference>
<gene>
    <name evidence="2" type="ORF">EOE18_04795</name>
</gene>
<sequence>MARFLVFGAGMGENTGKTANHILICFHDFNRGGTERIAIGMAKRWVELGRRVTILCGARQGGLEDTVDPRVTVLELSPPIPRSPISRLQLGPAMAKMLAELAPDVIFLPGNFHFPLIPALGKARGRAALVAKISNPAVPQGLVALPVRWLLRRFARHLDGFAAMNRGLEAEIRAIAPDTHVTTLYDPVYLTDAPPAPRAETAVKEILWAGRFEPQKDAPLALRTIAELNRLMPARLTMLGEGYLRPKMEALAAKMGLGDQVSFIGHVPSIDPYLAQADALLVSSVFEGGPAVAVEALAHGVPVVSTPCSHFLRDIMTIPEAGQITASSTAKDLAQALAQVCTAPRPSPAALRPLIAHLAPEPCADAYLAWFDAMAAKRG</sequence>
<dbReference type="SUPFAM" id="SSF53756">
    <property type="entry name" value="UDP-Glycosyltransferase/glycogen phosphorylase"/>
    <property type="match status" value="1"/>
</dbReference>
<organism evidence="2 3">
    <name type="scientific">Novosphingobium umbonatum</name>
    <dbReference type="NCBI Taxonomy" id="1908524"/>
    <lineage>
        <taxon>Bacteria</taxon>
        <taxon>Pseudomonadati</taxon>
        <taxon>Pseudomonadota</taxon>
        <taxon>Alphaproteobacteria</taxon>
        <taxon>Sphingomonadales</taxon>
        <taxon>Sphingomonadaceae</taxon>
        <taxon>Novosphingobium</taxon>
    </lineage>
</organism>
<keyword evidence="3" id="KW-1185">Reference proteome</keyword>
<accession>A0A3S2V894</accession>
<dbReference type="OrthoDB" id="9790710at2"/>
<dbReference type="AlphaFoldDB" id="A0A3S2V894"/>
<dbReference type="RefSeq" id="WP_127706791.1">
    <property type="nucleotide sequence ID" value="NZ_SACO01000003.1"/>
</dbReference>
<reference evidence="2 3" key="1">
    <citation type="submission" date="2019-01" db="EMBL/GenBank/DDBJ databases">
        <authorList>
            <person name="Chen W.-M."/>
        </authorList>
    </citation>
    <scope>NUCLEOTIDE SEQUENCE [LARGE SCALE GENOMIC DNA]</scope>
    <source>
        <strain evidence="2 3">FSY-9</strain>
    </source>
</reference>
<dbReference type="PANTHER" id="PTHR12526">
    <property type="entry name" value="GLYCOSYLTRANSFERASE"/>
    <property type="match status" value="1"/>
</dbReference>
<feature type="domain" description="Glycosyltransferase subfamily 4-like N-terminal" evidence="1">
    <location>
        <begin position="32"/>
        <end position="180"/>
    </location>
</feature>
<evidence type="ECO:0000313" key="3">
    <source>
        <dbReference type="Proteomes" id="UP000282837"/>
    </source>
</evidence>
<name>A0A3S2V894_9SPHN</name>
<dbReference type="EMBL" id="SACO01000003">
    <property type="protein sequence ID" value="RVU06165.1"/>
    <property type="molecule type" value="Genomic_DNA"/>
</dbReference>
<evidence type="ECO:0000259" key="1">
    <source>
        <dbReference type="Pfam" id="PF13579"/>
    </source>
</evidence>
<protein>
    <submittedName>
        <fullName evidence="2">Glycosyltransferase</fullName>
    </submittedName>
</protein>
<comment type="caution">
    <text evidence="2">The sequence shown here is derived from an EMBL/GenBank/DDBJ whole genome shotgun (WGS) entry which is preliminary data.</text>
</comment>
<dbReference type="InterPro" id="IPR028098">
    <property type="entry name" value="Glyco_trans_4-like_N"/>
</dbReference>
<dbReference type="Pfam" id="PF13579">
    <property type="entry name" value="Glyco_trans_4_4"/>
    <property type="match status" value="1"/>
</dbReference>